<reference evidence="4 5" key="1">
    <citation type="journal article" date="2010" name="Proc. Natl. Acad. Sci. U.S.A.">
        <title>Insights into evolution of multicellular fungi from the assembled chromosomes of the mushroom Coprinopsis cinerea (Coprinus cinereus).</title>
        <authorList>
            <person name="Stajich J.E."/>
            <person name="Wilke S.K."/>
            <person name="Ahren D."/>
            <person name="Au C.H."/>
            <person name="Birren B.W."/>
            <person name="Borodovsky M."/>
            <person name="Burns C."/>
            <person name="Canback B."/>
            <person name="Casselton L.A."/>
            <person name="Cheng C.K."/>
            <person name="Deng J."/>
            <person name="Dietrich F.S."/>
            <person name="Fargo D.C."/>
            <person name="Farman M.L."/>
            <person name="Gathman A.C."/>
            <person name="Goldberg J."/>
            <person name="Guigo R."/>
            <person name="Hoegger P.J."/>
            <person name="Hooker J.B."/>
            <person name="Huggins A."/>
            <person name="James T.Y."/>
            <person name="Kamada T."/>
            <person name="Kilaru S."/>
            <person name="Kodira C."/>
            <person name="Kues U."/>
            <person name="Kupfer D."/>
            <person name="Kwan H.S."/>
            <person name="Lomsadze A."/>
            <person name="Li W."/>
            <person name="Lilly W.W."/>
            <person name="Ma L.J."/>
            <person name="Mackey A.J."/>
            <person name="Manning G."/>
            <person name="Martin F."/>
            <person name="Muraguchi H."/>
            <person name="Natvig D.O."/>
            <person name="Palmerini H."/>
            <person name="Ramesh M.A."/>
            <person name="Rehmeyer C.J."/>
            <person name="Roe B.A."/>
            <person name="Shenoy N."/>
            <person name="Stanke M."/>
            <person name="Ter-Hovhannisyan V."/>
            <person name="Tunlid A."/>
            <person name="Velagapudi R."/>
            <person name="Vision T.J."/>
            <person name="Zeng Q."/>
            <person name="Zolan M.E."/>
            <person name="Pukkila P.J."/>
        </authorList>
    </citation>
    <scope>NUCLEOTIDE SEQUENCE [LARGE SCALE GENOMIC DNA]</scope>
    <source>
        <strain evidence="5">Okayama-7 / 130 / ATCC MYA-4618 / FGSC 9003</strain>
    </source>
</reference>
<protein>
    <submittedName>
        <fullName evidence="4">FAD binding domain-containing protein</fullName>
    </submittedName>
</protein>
<comment type="similarity">
    <text evidence="1">Belongs to the oxygen-dependent FAD-linked oxidoreductase family.</text>
</comment>
<accession>A8NQC7</accession>
<dbReference type="GO" id="GO:0016491">
    <property type="term" value="F:oxidoreductase activity"/>
    <property type="evidence" value="ECO:0007669"/>
    <property type="project" value="UniProtKB-KW"/>
</dbReference>
<evidence type="ECO:0000259" key="3">
    <source>
        <dbReference type="PROSITE" id="PS51387"/>
    </source>
</evidence>
<dbReference type="PANTHER" id="PTHR13878:SF91">
    <property type="entry name" value="FAD BINDING DOMAIN PROTEIN (AFU_ORTHOLOGUE AFUA_6G12070)-RELATED"/>
    <property type="match status" value="1"/>
</dbReference>
<organism evidence="4 5">
    <name type="scientific">Coprinopsis cinerea (strain Okayama-7 / 130 / ATCC MYA-4618 / FGSC 9003)</name>
    <name type="common">Inky cap fungus</name>
    <name type="synonym">Hormographiella aspergillata</name>
    <dbReference type="NCBI Taxonomy" id="240176"/>
    <lineage>
        <taxon>Eukaryota</taxon>
        <taxon>Fungi</taxon>
        <taxon>Dikarya</taxon>
        <taxon>Basidiomycota</taxon>
        <taxon>Agaricomycotina</taxon>
        <taxon>Agaricomycetes</taxon>
        <taxon>Agaricomycetidae</taxon>
        <taxon>Agaricales</taxon>
        <taxon>Agaricineae</taxon>
        <taxon>Psathyrellaceae</taxon>
        <taxon>Coprinopsis</taxon>
    </lineage>
</organism>
<dbReference type="VEuPathDB" id="FungiDB:CC1G_08036"/>
<sequence length="570" mass="62925">MRAIVHLLTRRDNNPYSSEMSLLQGYIKKDFSPYPHFIRPRMTGIPKMFFILLAFYASLSLCLPGPDDWGQLSVSLGGRLQKVAPFAASCFVDFHSTECREVRSNYRNQTYRTHTPNAYIQTQWETCQSTEEQCLLDSEDPDNITPTLERQCSQGSVPQYFIDVESEKDVQVAFEFARRTGIPLAVRNTGHDYIGRSSGPSSLGLWAGVQWFEAYSFAEANNITLAGAGFAGVSVVGGWLQGGGHGPLANTMGLGADRVLQFKVVTPDGQVRTANHCQNEDLFFALRGGGAGTFGVVMEATILASPPTTIQSLALHFETPNITRTSEAWSILAENGLKWADDGWGGYSFAGTIYLVNPKLDAEEAASSLAPLIEFGERIMREGTGSATLLTKEYPTFGSFYAEFSAQTSGGAPGSRSLAMASRLVNKANFRSPEARQELVSALLATDEETPVSIIIATPASVPSDGKTSFNDAWRDSLYLVVVDSSWNWNSTKEEISAHYETARRSIGHIRRITPDAAYINEADIYEPNFEESFWGTHYDRLLAVKKKYDPGFLLDCWHCGKQSSFVYSY</sequence>
<evidence type="ECO:0000256" key="2">
    <source>
        <dbReference type="ARBA" id="ARBA00023002"/>
    </source>
</evidence>
<dbReference type="SUPFAM" id="SSF56176">
    <property type="entry name" value="FAD-binding/transporter-associated domain-like"/>
    <property type="match status" value="1"/>
</dbReference>
<name>A8NQC7_COPC7</name>
<dbReference type="InParanoid" id="A8NQC7"/>
<comment type="caution">
    <text evidence="4">The sequence shown here is derived from an EMBL/GenBank/DDBJ whole genome shotgun (WGS) entry which is preliminary data.</text>
</comment>
<dbReference type="InterPro" id="IPR016166">
    <property type="entry name" value="FAD-bd_PCMH"/>
</dbReference>
<dbReference type="InterPro" id="IPR036318">
    <property type="entry name" value="FAD-bd_PCMH-like_sf"/>
</dbReference>
<dbReference type="OrthoDB" id="9983560at2759"/>
<dbReference type="Proteomes" id="UP000001861">
    <property type="component" value="Unassembled WGS sequence"/>
</dbReference>
<dbReference type="GeneID" id="6012059"/>
<keyword evidence="2" id="KW-0560">Oxidoreductase</keyword>
<dbReference type="Gene3D" id="3.30.465.10">
    <property type="match status" value="3"/>
</dbReference>
<dbReference type="HOGENOM" id="CLU_018354_4_4_1"/>
<keyword evidence="5" id="KW-1185">Reference proteome</keyword>
<dbReference type="RefSeq" id="XP_001835527.2">
    <property type="nucleotide sequence ID" value="XM_001835475.2"/>
</dbReference>
<dbReference type="GO" id="GO:0071949">
    <property type="term" value="F:FAD binding"/>
    <property type="evidence" value="ECO:0007669"/>
    <property type="project" value="InterPro"/>
</dbReference>
<feature type="domain" description="FAD-binding PCMH-type" evidence="3">
    <location>
        <begin position="136"/>
        <end position="307"/>
    </location>
</feature>
<dbReference type="InterPro" id="IPR050432">
    <property type="entry name" value="FAD-linked_Oxidoreductases_BP"/>
</dbReference>
<dbReference type="Pfam" id="PF08031">
    <property type="entry name" value="BBE"/>
    <property type="match status" value="1"/>
</dbReference>
<dbReference type="KEGG" id="cci:CC1G_08036"/>
<dbReference type="PANTHER" id="PTHR13878">
    <property type="entry name" value="GULONOLACTONE OXIDASE"/>
    <property type="match status" value="1"/>
</dbReference>
<evidence type="ECO:0000256" key="1">
    <source>
        <dbReference type="ARBA" id="ARBA00005466"/>
    </source>
</evidence>
<dbReference type="InterPro" id="IPR012951">
    <property type="entry name" value="BBE"/>
</dbReference>
<evidence type="ECO:0000313" key="5">
    <source>
        <dbReference type="Proteomes" id="UP000001861"/>
    </source>
</evidence>
<dbReference type="AlphaFoldDB" id="A8NQC7"/>
<gene>
    <name evidence="4" type="ORF">CC1G_08036</name>
</gene>
<dbReference type="EMBL" id="AACS02000008">
    <property type="protein sequence ID" value="EAU86312.2"/>
    <property type="molecule type" value="Genomic_DNA"/>
</dbReference>
<proteinExistence type="inferred from homology"/>
<dbReference type="Pfam" id="PF01565">
    <property type="entry name" value="FAD_binding_4"/>
    <property type="match status" value="1"/>
</dbReference>
<dbReference type="OMA" id="RTVNACQ"/>
<dbReference type="InterPro" id="IPR016169">
    <property type="entry name" value="FAD-bd_PCMH_sub2"/>
</dbReference>
<dbReference type="InterPro" id="IPR006094">
    <property type="entry name" value="Oxid_FAD_bind_N"/>
</dbReference>
<dbReference type="eggNOG" id="ENOG502QU1B">
    <property type="taxonomic scope" value="Eukaryota"/>
</dbReference>
<evidence type="ECO:0000313" key="4">
    <source>
        <dbReference type="EMBL" id="EAU86312.2"/>
    </source>
</evidence>
<dbReference type="PROSITE" id="PS51387">
    <property type="entry name" value="FAD_PCMH"/>
    <property type="match status" value="1"/>
</dbReference>